<dbReference type="Pfam" id="PF04614">
    <property type="entry name" value="Pex19"/>
    <property type="match status" value="1"/>
</dbReference>
<dbReference type="EMBL" id="OC008168">
    <property type="protein sequence ID" value="CAD7267004.1"/>
    <property type="molecule type" value="Genomic_DNA"/>
</dbReference>
<comment type="similarity">
    <text evidence="1">Belongs to the peroxin-19 family.</text>
</comment>
<evidence type="ECO:0000256" key="2">
    <source>
        <dbReference type="ARBA" id="ARBA00029688"/>
    </source>
</evidence>
<name>A0A7R9G5L8_TIMSH</name>
<dbReference type="InterPro" id="IPR006708">
    <property type="entry name" value="Pex19"/>
</dbReference>
<dbReference type="GO" id="GO:0045046">
    <property type="term" value="P:protein import into peroxisome membrane"/>
    <property type="evidence" value="ECO:0007669"/>
    <property type="project" value="TreeGrafter"/>
</dbReference>
<dbReference type="PANTHER" id="PTHR12774:SF2">
    <property type="entry name" value="PEROXISOMAL BIOGENESIS FACTOR 19"/>
    <property type="match status" value="1"/>
</dbReference>
<sequence>MLLWCPEDRLRLRGIVLQSVPLYALLWFVGTVRVMEKNNDVLTAPEVYGEEFEELEELLDSALKDFDQPISSTPLTHPIEEHKKAFNATKWSEEFFKQATDEFERSMQSLLTGGEPLTPEAIKTSFNKVAEATSLTAKDLENRNGNDIDCSSVIAQTVKNLAEGKQDILKPFSEEEIMNMFSEIGLGDGSGGSEDLIPMMNSIMQSLLSKDVLYPALKDLSDKYPSWLEEKASQLSSADLERYTKQKVIMLQICKEFEKETKDDSSDTKKHRFENIMKLMTQMQECGQPPQDLYIGELGLNFDETRNAPLPPGINPSQCQQM</sequence>
<dbReference type="AlphaFoldDB" id="A0A7R9G5L8"/>
<evidence type="ECO:0000313" key="3">
    <source>
        <dbReference type="EMBL" id="CAD7267004.1"/>
    </source>
</evidence>
<dbReference type="PANTHER" id="PTHR12774">
    <property type="entry name" value="PEROXISOMAL BIOGENESIS FACTOR 19"/>
    <property type="match status" value="1"/>
</dbReference>
<protein>
    <recommendedName>
        <fullName evidence="2">Peroxin-19</fullName>
    </recommendedName>
</protein>
<organism evidence="3">
    <name type="scientific">Timema shepardi</name>
    <name type="common">Walking stick</name>
    <dbReference type="NCBI Taxonomy" id="629360"/>
    <lineage>
        <taxon>Eukaryota</taxon>
        <taxon>Metazoa</taxon>
        <taxon>Ecdysozoa</taxon>
        <taxon>Arthropoda</taxon>
        <taxon>Hexapoda</taxon>
        <taxon>Insecta</taxon>
        <taxon>Pterygota</taxon>
        <taxon>Neoptera</taxon>
        <taxon>Polyneoptera</taxon>
        <taxon>Phasmatodea</taxon>
        <taxon>Timematodea</taxon>
        <taxon>Timematoidea</taxon>
        <taxon>Timematidae</taxon>
        <taxon>Timema</taxon>
    </lineage>
</organism>
<accession>A0A7R9G5L8</accession>
<dbReference type="GO" id="GO:0033328">
    <property type="term" value="F:peroxisome membrane targeting sequence binding"/>
    <property type="evidence" value="ECO:0007669"/>
    <property type="project" value="TreeGrafter"/>
</dbReference>
<gene>
    <name evidence="3" type="ORF">TSIB3V08_LOCUS11018</name>
</gene>
<dbReference type="InterPro" id="IPR038322">
    <property type="entry name" value="Pex19_C_sf"/>
</dbReference>
<proteinExistence type="inferred from homology"/>
<dbReference type="GO" id="GO:0005778">
    <property type="term" value="C:peroxisomal membrane"/>
    <property type="evidence" value="ECO:0007669"/>
    <property type="project" value="TreeGrafter"/>
</dbReference>
<reference evidence="3" key="1">
    <citation type="submission" date="2020-11" db="EMBL/GenBank/DDBJ databases">
        <authorList>
            <person name="Tran Van P."/>
        </authorList>
    </citation>
    <scope>NUCLEOTIDE SEQUENCE</scope>
</reference>
<evidence type="ECO:0000256" key="1">
    <source>
        <dbReference type="ARBA" id="ARBA00006326"/>
    </source>
</evidence>
<dbReference type="Gene3D" id="1.20.120.900">
    <property type="entry name" value="Pex19, mPTS binding domain"/>
    <property type="match status" value="1"/>
</dbReference>